<sequence>MIRQFFTVMATAAVLSAGCHTQKPVAQNDETRPVTAGSKLLKTRMATAGRRLTKDSALLSFTVTNNTSETQRFCKWETPFEPRLGKYFEVKDAQGNEALFRGAMARRVMPPPPEAYIEVPPHDSISTVVNLADNYSLTAEEYAISYTGGGVSGLQAGNKITFKLTRQ</sequence>
<evidence type="ECO:0008006" key="3">
    <source>
        <dbReference type="Google" id="ProtNLM"/>
    </source>
</evidence>
<dbReference type="PROSITE" id="PS51257">
    <property type="entry name" value="PROKAR_LIPOPROTEIN"/>
    <property type="match status" value="1"/>
</dbReference>
<gene>
    <name evidence="1" type="ORF">GS399_04875</name>
</gene>
<dbReference type="Proteomes" id="UP000466586">
    <property type="component" value="Unassembled WGS sequence"/>
</dbReference>
<accession>A0A7K1Y6U1</accession>
<name>A0A7K1Y6U1_9SPHI</name>
<evidence type="ECO:0000313" key="1">
    <source>
        <dbReference type="EMBL" id="MXV50296.1"/>
    </source>
</evidence>
<proteinExistence type="predicted"/>
<organism evidence="1 2">
    <name type="scientific">Hufsiella arboris</name>
    <dbReference type="NCBI Taxonomy" id="2695275"/>
    <lineage>
        <taxon>Bacteria</taxon>
        <taxon>Pseudomonadati</taxon>
        <taxon>Bacteroidota</taxon>
        <taxon>Sphingobacteriia</taxon>
        <taxon>Sphingobacteriales</taxon>
        <taxon>Sphingobacteriaceae</taxon>
        <taxon>Hufsiella</taxon>
    </lineage>
</organism>
<reference evidence="1 2" key="1">
    <citation type="submission" date="2019-11" db="EMBL/GenBank/DDBJ databases">
        <title>Pedobacter sp. HMF7647 Genome sequencing and assembly.</title>
        <authorList>
            <person name="Kang H."/>
            <person name="Kim H."/>
            <person name="Joh K."/>
        </authorList>
    </citation>
    <scope>NUCLEOTIDE SEQUENCE [LARGE SCALE GENOMIC DNA]</scope>
    <source>
        <strain evidence="1 2">HMF7647</strain>
    </source>
</reference>
<dbReference type="EMBL" id="WVHT01000002">
    <property type="protein sequence ID" value="MXV50296.1"/>
    <property type="molecule type" value="Genomic_DNA"/>
</dbReference>
<evidence type="ECO:0000313" key="2">
    <source>
        <dbReference type="Proteomes" id="UP000466586"/>
    </source>
</evidence>
<comment type="caution">
    <text evidence="1">The sequence shown here is derived from an EMBL/GenBank/DDBJ whole genome shotgun (WGS) entry which is preliminary data.</text>
</comment>
<dbReference type="Gene3D" id="2.60.40.2970">
    <property type="match status" value="1"/>
</dbReference>
<keyword evidence="2" id="KW-1185">Reference proteome</keyword>
<dbReference type="RefSeq" id="WP_160843475.1">
    <property type="nucleotide sequence ID" value="NZ_WVHT01000002.1"/>
</dbReference>
<protein>
    <recommendedName>
        <fullName evidence="3">Protease</fullName>
    </recommendedName>
</protein>
<dbReference type="AlphaFoldDB" id="A0A7K1Y6U1"/>